<dbReference type="Proteomes" id="UP000441754">
    <property type="component" value="Unassembled WGS sequence"/>
</dbReference>
<evidence type="ECO:0000256" key="1">
    <source>
        <dbReference type="SAM" id="Phobius"/>
    </source>
</evidence>
<name>A0A7K0ESD7_9BACT</name>
<feature type="transmembrane region" description="Helical" evidence="1">
    <location>
        <begin position="95"/>
        <end position="113"/>
    </location>
</feature>
<keyword evidence="1" id="KW-1133">Transmembrane helix</keyword>
<reference evidence="2 3" key="1">
    <citation type="journal article" date="2018" name="Antonie Van Leeuwenhoek">
        <title>Larkinella terrae sp. nov., isolated from soil on Jeju Island, South Korea.</title>
        <authorList>
            <person name="Ten L.N."/>
            <person name="Jeon J."/>
            <person name="Park S.J."/>
            <person name="Park S."/>
            <person name="Lee S.Y."/>
            <person name="Kim M.K."/>
            <person name="Jung H.Y."/>
        </authorList>
    </citation>
    <scope>NUCLEOTIDE SEQUENCE [LARGE SCALE GENOMIC DNA]</scope>
    <source>
        <strain evidence="2 3">KCTC 52001</strain>
    </source>
</reference>
<dbReference type="EMBL" id="WJXZ01000014">
    <property type="protein sequence ID" value="MRS64689.1"/>
    <property type="molecule type" value="Genomic_DNA"/>
</dbReference>
<feature type="transmembrane region" description="Helical" evidence="1">
    <location>
        <begin position="15"/>
        <end position="35"/>
    </location>
</feature>
<dbReference type="RefSeq" id="WP_154178001.1">
    <property type="nucleotide sequence ID" value="NZ_WJXZ01000014.1"/>
</dbReference>
<evidence type="ECO:0000313" key="2">
    <source>
        <dbReference type="EMBL" id="MRS64689.1"/>
    </source>
</evidence>
<keyword evidence="3" id="KW-1185">Reference proteome</keyword>
<feature type="transmembrane region" description="Helical" evidence="1">
    <location>
        <begin position="47"/>
        <end position="75"/>
    </location>
</feature>
<protein>
    <submittedName>
        <fullName evidence="2">Uncharacterized protein</fullName>
    </submittedName>
</protein>
<proteinExistence type="predicted"/>
<dbReference type="AlphaFoldDB" id="A0A7K0ESD7"/>
<gene>
    <name evidence="2" type="ORF">GJJ30_25545</name>
</gene>
<feature type="transmembrane region" description="Helical" evidence="1">
    <location>
        <begin position="149"/>
        <end position="173"/>
    </location>
</feature>
<organism evidence="2 3">
    <name type="scientific">Larkinella terrae</name>
    <dbReference type="NCBI Taxonomy" id="2025311"/>
    <lineage>
        <taxon>Bacteria</taxon>
        <taxon>Pseudomonadati</taxon>
        <taxon>Bacteroidota</taxon>
        <taxon>Cytophagia</taxon>
        <taxon>Cytophagales</taxon>
        <taxon>Spirosomataceae</taxon>
        <taxon>Larkinella</taxon>
    </lineage>
</organism>
<feature type="transmembrane region" description="Helical" evidence="1">
    <location>
        <begin position="120"/>
        <end position="137"/>
    </location>
</feature>
<keyword evidence="1" id="KW-0812">Transmembrane</keyword>
<evidence type="ECO:0000313" key="3">
    <source>
        <dbReference type="Proteomes" id="UP000441754"/>
    </source>
</evidence>
<sequence>MENIYLTKRYFKKPGYAIAILLSVAFLTLVINWTFSFEKNWRIVSKYGGILGYIYVVLRGGIIPELATLVVILFLIDLVHTLLKIDTIQPSWSAILRYELIFLPVMLLAFFIFNPITQSIRYVLINFPVYNFSTYWTDYVIGTYSVKLYSIYIIPVLLIGYIAINLSLLSDLLSGFKAKKRPK</sequence>
<dbReference type="OrthoDB" id="1187461at2"/>
<comment type="caution">
    <text evidence="2">The sequence shown here is derived from an EMBL/GenBank/DDBJ whole genome shotgun (WGS) entry which is preliminary data.</text>
</comment>
<keyword evidence="1" id="KW-0472">Membrane</keyword>
<accession>A0A7K0ESD7</accession>